<sequence length="93" mass="10119">MSSSINPDQDPFSGSEPGQQGQYGYDGYGQQGYDQGYGQQGYDQQMGAAPYGHNAPQGGNGNIVFPIPESDGDEGTLSIQRDFKDEKKFFKLK</sequence>
<dbReference type="Proteomes" id="UP000186292">
    <property type="component" value="Unassembled WGS sequence"/>
</dbReference>
<dbReference type="RefSeq" id="WP_076598104.1">
    <property type="nucleotide sequence ID" value="NZ_CP046976.1"/>
</dbReference>
<evidence type="ECO:0000256" key="1">
    <source>
        <dbReference type="SAM" id="MobiDB-lite"/>
    </source>
</evidence>
<evidence type="ECO:0000313" key="2">
    <source>
        <dbReference type="EMBL" id="SIS38505.1"/>
    </source>
</evidence>
<dbReference type="AlphaFoldDB" id="A0A1N7IN50"/>
<accession>A0A1N7IN50</accession>
<name>A0A1N7IN50_9CORY</name>
<reference evidence="3" key="1">
    <citation type="submission" date="2017-01" db="EMBL/GenBank/DDBJ databases">
        <authorList>
            <person name="Varghese N."/>
            <person name="Submissions S."/>
        </authorList>
    </citation>
    <scope>NUCLEOTIDE SEQUENCE [LARGE SCALE GENOMIC DNA]</scope>
    <source>
        <strain evidence="3">DSM 44531</strain>
    </source>
</reference>
<proteinExistence type="predicted"/>
<keyword evidence="3" id="KW-1185">Reference proteome</keyword>
<dbReference type="EMBL" id="FTOF01000001">
    <property type="protein sequence ID" value="SIS38505.1"/>
    <property type="molecule type" value="Genomic_DNA"/>
</dbReference>
<gene>
    <name evidence="2" type="ORF">SAMN05444817_10193</name>
</gene>
<protein>
    <submittedName>
        <fullName evidence="2">Uncharacterized protein</fullName>
    </submittedName>
</protein>
<feature type="region of interest" description="Disordered" evidence="1">
    <location>
        <begin position="1"/>
        <end position="75"/>
    </location>
</feature>
<evidence type="ECO:0000313" key="3">
    <source>
        <dbReference type="Proteomes" id="UP000186292"/>
    </source>
</evidence>
<organism evidence="2 3">
    <name type="scientific">Corynebacterium appendicis CIP 107643</name>
    <dbReference type="NCBI Taxonomy" id="1161099"/>
    <lineage>
        <taxon>Bacteria</taxon>
        <taxon>Bacillati</taxon>
        <taxon>Actinomycetota</taxon>
        <taxon>Actinomycetes</taxon>
        <taxon>Mycobacteriales</taxon>
        <taxon>Corynebacteriaceae</taxon>
        <taxon>Corynebacterium</taxon>
    </lineage>
</organism>
<feature type="compositionally biased region" description="Low complexity" evidence="1">
    <location>
        <begin position="31"/>
        <end position="45"/>
    </location>
</feature>